<comment type="caution">
    <text evidence="1">The sequence shown here is derived from an EMBL/GenBank/DDBJ whole genome shotgun (WGS) entry which is preliminary data.</text>
</comment>
<protein>
    <submittedName>
        <fullName evidence="1">Uncharacterized protein</fullName>
    </submittedName>
</protein>
<organism evidence="1 2">
    <name type="scientific">Nonomuraea purpurea</name>
    <dbReference type="NCBI Taxonomy" id="1849276"/>
    <lineage>
        <taxon>Bacteria</taxon>
        <taxon>Bacillati</taxon>
        <taxon>Actinomycetota</taxon>
        <taxon>Actinomycetes</taxon>
        <taxon>Streptosporangiales</taxon>
        <taxon>Streptosporangiaceae</taxon>
        <taxon>Nonomuraea</taxon>
    </lineage>
</organism>
<name>A0ABV8G0P5_9ACTN</name>
<dbReference type="Proteomes" id="UP001595851">
    <property type="component" value="Unassembled WGS sequence"/>
</dbReference>
<accession>A0ABV8G0P5</accession>
<sequence>MTWHERLLEYVALAVLVLAAVAIAFCADPVASLRTRLWTTRCRWIWAARDTTSTFTMLSHTVALTETRRTAIRLLRDVIGDL</sequence>
<evidence type="ECO:0000313" key="2">
    <source>
        <dbReference type="Proteomes" id="UP001595851"/>
    </source>
</evidence>
<dbReference type="EMBL" id="JBHSBI010000002">
    <property type="protein sequence ID" value="MFC4006679.1"/>
    <property type="molecule type" value="Genomic_DNA"/>
</dbReference>
<proteinExistence type="predicted"/>
<keyword evidence="2" id="KW-1185">Reference proteome</keyword>
<evidence type="ECO:0000313" key="1">
    <source>
        <dbReference type="EMBL" id="MFC4006679.1"/>
    </source>
</evidence>
<reference evidence="2" key="1">
    <citation type="journal article" date="2019" name="Int. J. Syst. Evol. Microbiol.">
        <title>The Global Catalogue of Microorganisms (GCM) 10K type strain sequencing project: providing services to taxonomists for standard genome sequencing and annotation.</title>
        <authorList>
            <consortium name="The Broad Institute Genomics Platform"/>
            <consortium name="The Broad Institute Genome Sequencing Center for Infectious Disease"/>
            <person name="Wu L."/>
            <person name="Ma J."/>
        </authorList>
    </citation>
    <scope>NUCLEOTIDE SEQUENCE [LARGE SCALE GENOMIC DNA]</scope>
    <source>
        <strain evidence="2">TBRC 1276</strain>
    </source>
</reference>
<dbReference type="RefSeq" id="WP_379526816.1">
    <property type="nucleotide sequence ID" value="NZ_JBHSBI010000002.1"/>
</dbReference>
<gene>
    <name evidence="1" type="ORF">ACFOY2_05570</name>
</gene>